<dbReference type="InterPro" id="IPR001810">
    <property type="entry name" value="F-box_dom"/>
</dbReference>
<evidence type="ECO:0000259" key="1">
    <source>
        <dbReference type="SMART" id="SM00256"/>
    </source>
</evidence>
<dbReference type="InterPro" id="IPR036047">
    <property type="entry name" value="F-box-like_dom_sf"/>
</dbReference>
<evidence type="ECO:0000313" key="3">
    <source>
        <dbReference type="Proteomes" id="UP001642260"/>
    </source>
</evidence>
<name>A0ABC8L106_ERUVS</name>
<dbReference type="InterPro" id="IPR013187">
    <property type="entry name" value="F-box-assoc_dom_typ3"/>
</dbReference>
<comment type="caution">
    <text evidence="2">The sequence shown here is derived from an EMBL/GenBank/DDBJ whole genome shotgun (WGS) entry which is preliminary data.</text>
</comment>
<dbReference type="Pfam" id="PF08268">
    <property type="entry name" value="FBA_3"/>
    <property type="match status" value="1"/>
</dbReference>
<dbReference type="SUPFAM" id="SSF81383">
    <property type="entry name" value="F-box domain"/>
    <property type="match status" value="1"/>
</dbReference>
<gene>
    <name evidence="2" type="ORF">ERUC_LOCUS28086</name>
</gene>
<dbReference type="PANTHER" id="PTHR31111">
    <property type="entry name" value="BNAA05G37150D PROTEIN-RELATED"/>
    <property type="match status" value="1"/>
</dbReference>
<dbReference type="InterPro" id="IPR017451">
    <property type="entry name" value="F-box-assoc_interact_dom"/>
</dbReference>
<accession>A0ABC8L106</accession>
<organism evidence="2 3">
    <name type="scientific">Eruca vesicaria subsp. sativa</name>
    <name type="common">Garden rocket</name>
    <name type="synonym">Eruca sativa</name>
    <dbReference type="NCBI Taxonomy" id="29727"/>
    <lineage>
        <taxon>Eukaryota</taxon>
        <taxon>Viridiplantae</taxon>
        <taxon>Streptophyta</taxon>
        <taxon>Embryophyta</taxon>
        <taxon>Tracheophyta</taxon>
        <taxon>Spermatophyta</taxon>
        <taxon>Magnoliopsida</taxon>
        <taxon>eudicotyledons</taxon>
        <taxon>Gunneridae</taxon>
        <taxon>Pentapetalae</taxon>
        <taxon>rosids</taxon>
        <taxon>malvids</taxon>
        <taxon>Brassicales</taxon>
        <taxon>Brassicaceae</taxon>
        <taxon>Brassiceae</taxon>
        <taxon>Eruca</taxon>
    </lineage>
</organism>
<dbReference type="Gene3D" id="1.20.1280.50">
    <property type="match status" value="1"/>
</dbReference>
<feature type="domain" description="F-box" evidence="1">
    <location>
        <begin position="18"/>
        <end position="58"/>
    </location>
</feature>
<dbReference type="EMBL" id="CAKOAT010330709">
    <property type="protein sequence ID" value="CAH8362330.1"/>
    <property type="molecule type" value="Genomic_DNA"/>
</dbReference>
<sequence length="386" mass="44882">MEDSQVSLSRRRDLDHAVPYDLIVEILSRLPSKPLMRFQSVSKLWFSTIRSKNFVDTFVTRSKTRSRLLLPFMQFESRKRFILSAPEHKEDDKSSSTVTFRHDMAISDPVHYKMSRPVNGLICCVRDSSITVCNPTTRQLVKLPDVTCNGRHIHARLGYDPVEDQYKVLCSIMTQSSSFCDLRQEHLVCTVTSSEKQEWRKIANTTINGYRSLISGGICIDGAIYYEARKLMIVRFDVRTENIKLIKAPEESVFLRKFPSTLLNYNGKLGTVDYPDKSVMRLWILEDAEKQQWSSMTCVLPLELECLLGSYVVSKGDVHNGEIMVFHPSSWSYKPFCVWYYDLKKESTTRKVEVVVDREFKRIHGIGERTWQMLCYPGYFENIRFL</sequence>
<dbReference type="PANTHER" id="PTHR31111:SF98">
    <property type="entry name" value="F-BOX ASSOCIATED UBIQUITINATION EFFECTOR FAMILY PROTEIN-RELATED"/>
    <property type="match status" value="1"/>
</dbReference>
<reference evidence="2 3" key="1">
    <citation type="submission" date="2022-03" db="EMBL/GenBank/DDBJ databases">
        <authorList>
            <person name="Macdonald S."/>
            <person name="Ahmed S."/>
            <person name="Newling K."/>
        </authorList>
    </citation>
    <scope>NUCLEOTIDE SEQUENCE [LARGE SCALE GENOMIC DNA]</scope>
</reference>
<evidence type="ECO:0000313" key="2">
    <source>
        <dbReference type="EMBL" id="CAH8362330.1"/>
    </source>
</evidence>
<protein>
    <recommendedName>
        <fullName evidence="1">F-box domain-containing protein</fullName>
    </recommendedName>
</protein>
<dbReference type="NCBIfam" id="TIGR01640">
    <property type="entry name" value="F_box_assoc_1"/>
    <property type="match status" value="1"/>
</dbReference>
<dbReference type="Pfam" id="PF00646">
    <property type="entry name" value="F-box"/>
    <property type="match status" value="1"/>
</dbReference>
<proteinExistence type="predicted"/>
<dbReference type="AlphaFoldDB" id="A0ABC8L106"/>
<dbReference type="Proteomes" id="UP001642260">
    <property type="component" value="Unassembled WGS sequence"/>
</dbReference>
<keyword evidence="3" id="KW-1185">Reference proteome</keyword>
<dbReference type="SMART" id="SM00256">
    <property type="entry name" value="FBOX"/>
    <property type="match status" value="1"/>
</dbReference>